<comment type="caution">
    <text evidence="3">The sequence shown here is derived from an EMBL/GenBank/DDBJ whole genome shotgun (WGS) entry which is preliminary data.</text>
</comment>
<evidence type="ECO:0000313" key="4">
    <source>
        <dbReference type="Proteomes" id="UP001642484"/>
    </source>
</evidence>
<dbReference type="Proteomes" id="UP001642484">
    <property type="component" value="Unassembled WGS sequence"/>
</dbReference>
<evidence type="ECO:0000256" key="1">
    <source>
        <dbReference type="SAM" id="MobiDB-lite"/>
    </source>
</evidence>
<gene>
    <name evidence="3" type="ORF">CCMP2556_LOCUS19997</name>
</gene>
<keyword evidence="4" id="KW-1185">Reference proteome</keyword>
<evidence type="ECO:0000256" key="2">
    <source>
        <dbReference type="SAM" id="Phobius"/>
    </source>
</evidence>
<accession>A0ABP0LA95</accession>
<protein>
    <recommendedName>
        <fullName evidence="5">Glycosyltransferase family 28 N-terminal domain-containing protein</fullName>
    </recommendedName>
</protein>
<proteinExistence type="predicted"/>
<dbReference type="Gene3D" id="3.40.50.2000">
    <property type="entry name" value="Glycogen Phosphorylase B"/>
    <property type="match status" value="1"/>
</dbReference>
<feature type="transmembrane region" description="Helical" evidence="2">
    <location>
        <begin position="327"/>
        <end position="354"/>
    </location>
</feature>
<evidence type="ECO:0000313" key="3">
    <source>
        <dbReference type="EMBL" id="CAK9035672.1"/>
    </source>
</evidence>
<keyword evidence="2" id="KW-0472">Membrane</keyword>
<reference evidence="3 4" key="1">
    <citation type="submission" date="2024-02" db="EMBL/GenBank/DDBJ databases">
        <authorList>
            <person name="Chen Y."/>
            <person name="Shah S."/>
            <person name="Dougan E. K."/>
            <person name="Thang M."/>
            <person name="Chan C."/>
        </authorList>
    </citation>
    <scope>NUCLEOTIDE SEQUENCE [LARGE SCALE GENOMIC DNA]</scope>
</reference>
<organism evidence="3 4">
    <name type="scientific">Durusdinium trenchii</name>
    <dbReference type="NCBI Taxonomy" id="1381693"/>
    <lineage>
        <taxon>Eukaryota</taxon>
        <taxon>Sar</taxon>
        <taxon>Alveolata</taxon>
        <taxon>Dinophyceae</taxon>
        <taxon>Suessiales</taxon>
        <taxon>Symbiodiniaceae</taxon>
        <taxon>Durusdinium</taxon>
    </lineage>
</organism>
<keyword evidence="2" id="KW-1133">Transmembrane helix</keyword>
<dbReference type="EMBL" id="CAXAMN010011581">
    <property type="protein sequence ID" value="CAK9035672.1"/>
    <property type="molecule type" value="Genomic_DNA"/>
</dbReference>
<feature type="compositionally biased region" description="Low complexity" evidence="1">
    <location>
        <begin position="177"/>
        <end position="188"/>
    </location>
</feature>
<name>A0ABP0LA95_9DINO</name>
<keyword evidence="2" id="KW-0812">Transmembrane</keyword>
<sequence>MSSRWMRLWPMGSQPGAPSGSVAIVDLPCHDSTVCLSRCWNSHAMRQVDLRVTLISPERLNTTKVFDFEQETNGSVKFRPAEPVEVELEVVKTLRLEVWDVALRRIIAVAEMETKDLEKRRHWRLLLQDPLTSEAVYGTAPRGPDSLDRTLRPLNRRPSFLHLLIQVSEPGSFVQETPSSASTPSTASRSEVFRSSLGSLPPGAKESTGRKKVMLITRGTRGDVQPFVALARGLILYHDCDVIFVTEISWRNFAMDALKDLPEDRVRFRPCGGDTAQRVNTDLSRNFLSFGQNSVAIQALVFSRSEVEFFESEGCFYHWAWEEKPDFIVFGFLLIHVAMIISEALTIPVVGFIFQPHREIEPFLAGNALEELLGPMRQVMGGPKFIATLQQVMEKLPDKYTLRRAWATHV</sequence>
<dbReference type="SUPFAM" id="SSF53756">
    <property type="entry name" value="UDP-Glycosyltransferase/glycogen phosphorylase"/>
    <property type="match status" value="1"/>
</dbReference>
<evidence type="ECO:0008006" key="5">
    <source>
        <dbReference type="Google" id="ProtNLM"/>
    </source>
</evidence>
<feature type="region of interest" description="Disordered" evidence="1">
    <location>
        <begin position="173"/>
        <end position="209"/>
    </location>
</feature>